<evidence type="ECO:0000256" key="4">
    <source>
        <dbReference type="ARBA" id="ARBA00022692"/>
    </source>
</evidence>
<feature type="transmembrane region" description="Helical" evidence="7">
    <location>
        <begin position="109"/>
        <end position="131"/>
    </location>
</feature>
<feature type="transmembrane region" description="Helical" evidence="7">
    <location>
        <begin position="203"/>
        <end position="221"/>
    </location>
</feature>
<comment type="subcellular location">
    <subcellularLocation>
        <location evidence="1">Cell membrane</location>
        <topology evidence="1">Multi-pass membrane protein</topology>
    </subcellularLocation>
</comment>
<reference evidence="10 11" key="1">
    <citation type="submission" date="2013-12" db="EMBL/GenBank/DDBJ databases">
        <title>Comparative genomics of Petrotoga isolates.</title>
        <authorList>
            <person name="Nesbo C.L."/>
            <person name="Charchuk R."/>
            <person name="Chow K."/>
        </authorList>
    </citation>
    <scope>NUCLEOTIDE SEQUENCE [LARGE SCALE GENOMIC DNA]</scope>
    <source>
        <strain evidence="10 11">DSM 13574</strain>
    </source>
</reference>
<protein>
    <submittedName>
        <fullName evidence="10">Cation:proton antiporter</fullName>
    </submittedName>
</protein>
<accession>A0A2K1P4J2</accession>
<comment type="similarity">
    <text evidence="2">Belongs to the CPA3 antiporters (TC 2.A.63) subunit B family.</text>
</comment>
<dbReference type="PANTHER" id="PTHR33932">
    <property type="entry name" value="NA(+)/H(+) ANTIPORTER SUBUNIT B"/>
    <property type="match status" value="1"/>
</dbReference>
<evidence type="ECO:0000313" key="11">
    <source>
        <dbReference type="Proteomes" id="UP000236434"/>
    </source>
</evidence>
<dbReference type="InterPro" id="IPR046806">
    <property type="entry name" value="MrpA_C/MbhE"/>
</dbReference>
<evidence type="ECO:0000256" key="1">
    <source>
        <dbReference type="ARBA" id="ARBA00004651"/>
    </source>
</evidence>
<gene>
    <name evidence="10" type="ORF">X929_03005</name>
</gene>
<dbReference type="EMBL" id="AZRL01000004">
    <property type="protein sequence ID" value="PNR97710.1"/>
    <property type="molecule type" value="Genomic_DNA"/>
</dbReference>
<evidence type="ECO:0000313" key="10">
    <source>
        <dbReference type="EMBL" id="PNR97710.1"/>
    </source>
</evidence>
<dbReference type="Pfam" id="PF20501">
    <property type="entry name" value="MbhE"/>
    <property type="match status" value="1"/>
</dbReference>
<feature type="transmembrane region" description="Helical" evidence="7">
    <location>
        <begin position="137"/>
        <end position="156"/>
    </location>
</feature>
<evidence type="ECO:0000259" key="8">
    <source>
        <dbReference type="Pfam" id="PF04039"/>
    </source>
</evidence>
<dbReference type="PANTHER" id="PTHR33932:SF4">
    <property type="entry name" value="NA(+)_H(+) ANTIPORTER SUBUNIT B"/>
    <property type="match status" value="1"/>
</dbReference>
<keyword evidence="6 7" id="KW-0472">Membrane</keyword>
<dbReference type="Pfam" id="PF04039">
    <property type="entry name" value="MnhB"/>
    <property type="match status" value="1"/>
</dbReference>
<dbReference type="Proteomes" id="UP000236434">
    <property type="component" value="Unassembled WGS sequence"/>
</dbReference>
<name>A0A2K1P4J2_9BACT</name>
<evidence type="ECO:0000256" key="3">
    <source>
        <dbReference type="ARBA" id="ARBA00022475"/>
    </source>
</evidence>
<keyword evidence="4 7" id="KW-0812">Transmembrane</keyword>
<evidence type="ECO:0000256" key="7">
    <source>
        <dbReference type="SAM" id="Phobius"/>
    </source>
</evidence>
<evidence type="ECO:0000256" key="5">
    <source>
        <dbReference type="ARBA" id="ARBA00022989"/>
    </source>
</evidence>
<dbReference type="GO" id="GO:0005886">
    <property type="term" value="C:plasma membrane"/>
    <property type="evidence" value="ECO:0007669"/>
    <property type="project" value="UniProtKB-SubCell"/>
</dbReference>
<sequence>MKKFVAALLTFTVAFFIFSLLYDSQSFFPKYGEKDLNNTISQRYLEKNTDETRPYPETGSANIVTSVVVNYRGFDTLGELTVLFLSAMGVALLLNVGKERLGFRVKPNFILKAGVRIITGIILIVGIYIFVHGHLTPGGGFPGGAMIASSVLLMYISDDKFKEKMNAFTVLEGTSGVLIIVLGLIGLFAFNSFLYNFLPSGEIGHLFSAGLTPILYVLIGLKVGSELSNIIGNFLTQGGEE</sequence>
<keyword evidence="3" id="KW-1003">Cell membrane</keyword>
<evidence type="ECO:0000256" key="6">
    <source>
        <dbReference type="ARBA" id="ARBA00023136"/>
    </source>
</evidence>
<organism evidence="10 11">
    <name type="scientific">Petrotoga olearia DSM 13574</name>
    <dbReference type="NCBI Taxonomy" id="1122955"/>
    <lineage>
        <taxon>Bacteria</taxon>
        <taxon>Thermotogati</taxon>
        <taxon>Thermotogota</taxon>
        <taxon>Thermotogae</taxon>
        <taxon>Petrotogales</taxon>
        <taxon>Petrotogaceae</taxon>
        <taxon>Petrotoga</taxon>
    </lineage>
</organism>
<evidence type="ECO:0000256" key="2">
    <source>
        <dbReference type="ARBA" id="ARBA00009425"/>
    </source>
</evidence>
<dbReference type="InterPro" id="IPR050622">
    <property type="entry name" value="CPA3_antiporter_subunitB"/>
</dbReference>
<comment type="caution">
    <text evidence="10">The sequence shown here is derived from an EMBL/GenBank/DDBJ whole genome shotgun (WGS) entry which is preliminary data.</text>
</comment>
<dbReference type="OrthoDB" id="9798859at2"/>
<keyword evidence="5 7" id="KW-1133">Transmembrane helix</keyword>
<feature type="transmembrane region" description="Helical" evidence="7">
    <location>
        <begin position="177"/>
        <end position="197"/>
    </location>
</feature>
<dbReference type="InterPro" id="IPR007182">
    <property type="entry name" value="MnhB"/>
</dbReference>
<feature type="domain" description="MrpA C-terminal/MbhE" evidence="9">
    <location>
        <begin position="37"/>
        <end position="94"/>
    </location>
</feature>
<feature type="transmembrane region" description="Helical" evidence="7">
    <location>
        <begin position="80"/>
        <end position="97"/>
    </location>
</feature>
<dbReference type="AlphaFoldDB" id="A0A2K1P4J2"/>
<proteinExistence type="inferred from homology"/>
<evidence type="ECO:0000259" key="9">
    <source>
        <dbReference type="Pfam" id="PF20501"/>
    </source>
</evidence>
<dbReference type="RefSeq" id="WP_103066547.1">
    <property type="nucleotide sequence ID" value="NZ_AZRL01000004.1"/>
</dbReference>
<feature type="domain" description="Na+/H+ antiporter MnhB subunit-related protein" evidence="8">
    <location>
        <begin position="110"/>
        <end position="227"/>
    </location>
</feature>